<evidence type="ECO:0000256" key="1">
    <source>
        <dbReference type="SAM" id="Coils"/>
    </source>
</evidence>
<feature type="compositionally biased region" description="Acidic residues" evidence="2">
    <location>
        <begin position="124"/>
        <end position="137"/>
    </location>
</feature>
<name>A0A8C4Q1A3_EPTBU</name>
<dbReference type="Ensembl" id="ENSEBUT00000008910.1">
    <property type="protein sequence ID" value="ENSEBUP00000008408.1"/>
    <property type="gene ID" value="ENSEBUG00000005435.1"/>
</dbReference>
<accession>A0A8C4Q1A3</accession>
<proteinExistence type="predicted"/>
<reference evidence="3" key="2">
    <citation type="submission" date="2025-09" db="UniProtKB">
        <authorList>
            <consortium name="Ensembl"/>
        </authorList>
    </citation>
    <scope>IDENTIFICATION</scope>
</reference>
<dbReference type="AlphaFoldDB" id="A0A8C4Q1A3"/>
<evidence type="ECO:0000256" key="2">
    <source>
        <dbReference type="SAM" id="MobiDB-lite"/>
    </source>
</evidence>
<reference evidence="3" key="1">
    <citation type="submission" date="2025-08" db="UniProtKB">
        <authorList>
            <consortium name="Ensembl"/>
        </authorList>
    </citation>
    <scope>IDENTIFICATION</scope>
</reference>
<keyword evidence="4" id="KW-1185">Reference proteome</keyword>
<evidence type="ECO:0000313" key="4">
    <source>
        <dbReference type="Proteomes" id="UP000694388"/>
    </source>
</evidence>
<dbReference type="Proteomes" id="UP000694388">
    <property type="component" value="Unplaced"/>
</dbReference>
<keyword evidence="1" id="KW-0175">Coiled coil</keyword>
<feature type="coiled-coil region" evidence="1">
    <location>
        <begin position="164"/>
        <end position="212"/>
    </location>
</feature>
<feature type="region of interest" description="Disordered" evidence="2">
    <location>
        <begin position="118"/>
        <end position="137"/>
    </location>
</feature>
<evidence type="ECO:0000313" key="3">
    <source>
        <dbReference type="Ensembl" id="ENSEBUP00000008408.1"/>
    </source>
</evidence>
<protein>
    <submittedName>
        <fullName evidence="3">Uncharacterized protein</fullName>
    </submittedName>
</protein>
<sequence>MENMQQENALRRLLRQTFRMWPLSYVAVLVERLSGAFLQAFPDSPEHGVRSPKSPGTERRLCHVRKRLSNVERLLSRLLPSWILELLLGIPSPSSFGNPSSSDEIKASPVKLFGKGSKRKQEAVLEEEEEEEYDEDKELEMDDFEMEDMPGSEEELMETLGCSVETVLQKIESVTAEEDEQEKEECAVKAHVEQTDAAEKELSEKVKSLEIEEERSTSDRKSQRDFCSVHALHRELPCVETPKIWNQITAHLHSLVPLFSPTLEPTSTFCSSISFLPSKSSRRMFIAIPDHPSSKTMIFPLPINPPHAHLFPNF</sequence>
<organism evidence="3 4">
    <name type="scientific">Eptatretus burgeri</name>
    <name type="common">Inshore hagfish</name>
    <dbReference type="NCBI Taxonomy" id="7764"/>
    <lineage>
        <taxon>Eukaryota</taxon>
        <taxon>Metazoa</taxon>
        <taxon>Chordata</taxon>
        <taxon>Craniata</taxon>
        <taxon>Vertebrata</taxon>
        <taxon>Cyclostomata</taxon>
        <taxon>Myxini</taxon>
        <taxon>Myxiniformes</taxon>
        <taxon>Myxinidae</taxon>
        <taxon>Eptatretinae</taxon>
        <taxon>Eptatretus</taxon>
    </lineage>
</organism>